<dbReference type="Proteomes" id="UP001439008">
    <property type="component" value="Unassembled WGS sequence"/>
</dbReference>
<proteinExistence type="inferred from homology"/>
<evidence type="ECO:0000256" key="1">
    <source>
        <dbReference type="ARBA" id="ARBA00004514"/>
    </source>
</evidence>
<comment type="subunit">
    <text evidence="8">Component of the translation initiation factor 2B (eIF2B) complex which is a heterodecamer of two sets of five different subunits: alpha, beta, gamma, delta and epsilon. Subunits alpha, beta and delta comprise a regulatory subcomplex and subunits epsilon and gamma comprise a catalytic subcomplex. Within the complex, the hexameric regulatory complex resides at the center, with the two heterodimeric catalytic subcomplexes bound on opposite sides.</text>
</comment>
<reference evidence="10 11" key="1">
    <citation type="journal article" date="2024" name="BMC Biol.">
        <title>Comparative genomics of Ascetosporea gives new insight into the evolutionary basis for animal parasitism in Rhizaria.</title>
        <authorList>
            <person name="Hiltunen Thoren M."/>
            <person name="Onut-Brannstrom I."/>
            <person name="Alfjorden A."/>
            <person name="Peckova H."/>
            <person name="Swords F."/>
            <person name="Hooper C."/>
            <person name="Holzer A.S."/>
            <person name="Bass D."/>
            <person name="Burki F."/>
        </authorList>
    </citation>
    <scope>NUCLEOTIDE SEQUENCE [LARGE SCALE GENOMIC DNA]</scope>
    <source>
        <strain evidence="10">20-A016</strain>
    </source>
</reference>
<dbReference type="InterPro" id="IPR037171">
    <property type="entry name" value="NagB/RpiA_transferase-like"/>
</dbReference>
<evidence type="ECO:0000256" key="5">
    <source>
        <dbReference type="ARBA" id="ARBA00022917"/>
    </source>
</evidence>
<evidence type="ECO:0000256" key="3">
    <source>
        <dbReference type="ARBA" id="ARBA00022490"/>
    </source>
</evidence>
<dbReference type="Gene3D" id="3.40.50.10470">
    <property type="entry name" value="Translation initiation factor eif-2b, domain 2"/>
    <property type="match status" value="1"/>
</dbReference>
<dbReference type="SUPFAM" id="SSF100950">
    <property type="entry name" value="NagB/RpiA/CoA transferase-like"/>
    <property type="match status" value="1"/>
</dbReference>
<keyword evidence="5" id="KW-0648">Protein biosynthesis</keyword>
<dbReference type="InterPro" id="IPR042529">
    <property type="entry name" value="IF_2B-like_C"/>
</dbReference>
<evidence type="ECO:0000256" key="4">
    <source>
        <dbReference type="ARBA" id="ARBA00022540"/>
    </source>
</evidence>
<comment type="caution">
    <text evidence="10">The sequence shown here is derived from an EMBL/GenBank/DDBJ whole genome shotgun (WGS) entry which is preliminary data.</text>
</comment>
<protein>
    <recommendedName>
        <fullName evidence="6">Translation initiation factor eIF2B subunit delta</fullName>
    </recommendedName>
    <alternativeName>
        <fullName evidence="7">eIF2B GDP-GTP exchange factor subunit delta</fullName>
    </alternativeName>
</protein>
<evidence type="ECO:0000256" key="8">
    <source>
        <dbReference type="ARBA" id="ARBA00046432"/>
    </source>
</evidence>
<evidence type="ECO:0000313" key="10">
    <source>
        <dbReference type="EMBL" id="MES1919600.1"/>
    </source>
</evidence>
<evidence type="ECO:0000256" key="6">
    <source>
        <dbReference type="ARBA" id="ARBA00044147"/>
    </source>
</evidence>
<dbReference type="EMBL" id="JBDODL010000336">
    <property type="protein sequence ID" value="MES1919600.1"/>
    <property type="molecule type" value="Genomic_DNA"/>
</dbReference>
<keyword evidence="11" id="KW-1185">Reference proteome</keyword>
<gene>
    <name evidence="10" type="ORF">MHBO_001401</name>
</gene>
<organism evidence="10 11">
    <name type="scientific">Bonamia ostreae</name>
    <dbReference type="NCBI Taxonomy" id="126728"/>
    <lineage>
        <taxon>Eukaryota</taxon>
        <taxon>Sar</taxon>
        <taxon>Rhizaria</taxon>
        <taxon>Endomyxa</taxon>
        <taxon>Ascetosporea</taxon>
        <taxon>Haplosporida</taxon>
        <taxon>Bonamia</taxon>
    </lineage>
</organism>
<dbReference type="InterPro" id="IPR000649">
    <property type="entry name" value="IF-2B-related"/>
</dbReference>
<evidence type="ECO:0000313" key="11">
    <source>
        <dbReference type="Proteomes" id="UP001439008"/>
    </source>
</evidence>
<accession>A0ABV2AIT6</accession>
<evidence type="ECO:0000256" key="7">
    <source>
        <dbReference type="ARBA" id="ARBA00044356"/>
    </source>
</evidence>
<sequence>MIVVKKIKIKDSPDEYIKKANNSKDMEVLKLWREIKSLKILNLRYDIVPSHFATLILTEHGSIPPSSVSVINGRYNKI</sequence>
<dbReference type="Pfam" id="PF01008">
    <property type="entry name" value="IF-2B"/>
    <property type="match status" value="1"/>
</dbReference>
<keyword evidence="3" id="KW-0963">Cytoplasm</keyword>
<evidence type="ECO:0000256" key="9">
    <source>
        <dbReference type="RuleBase" id="RU003814"/>
    </source>
</evidence>
<comment type="subcellular location">
    <subcellularLocation>
        <location evidence="1">Cytoplasm</location>
        <location evidence="1">Cytosol</location>
    </subcellularLocation>
</comment>
<evidence type="ECO:0000256" key="2">
    <source>
        <dbReference type="ARBA" id="ARBA00007251"/>
    </source>
</evidence>
<dbReference type="PANTHER" id="PTHR10233">
    <property type="entry name" value="TRANSLATION INITIATION FACTOR EIF-2B"/>
    <property type="match status" value="1"/>
</dbReference>
<name>A0ABV2AIT6_9EUKA</name>
<dbReference type="PANTHER" id="PTHR10233:SF14">
    <property type="entry name" value="TRANSLATION INITIATION FACTOR EIF-2B SUBUNIT DELTA"/>
    <property type="match status" value="1"/>
</dbReference>
<comment type="similarity">
    <text evidence="2 9">Belongs to the eIF-2B alpha/beta/delta subunits family.</text>
</comment>
<keyword evidence="4" id="KW-0396">Initiation factor</keyword>